<dbReference type="Pfam" id="PF14111">
    <property type="entry name" value="DUF4283"/>
    <property type="match status" value="1"/>
</dbReference>
<feature type="domain" description="CCHC-type" evidence="2">
    <location>
        <begin position="192"/>
        <end position="206"/>
    </location>
</feature>
<dbReference type="GO" id="GO:0008270">
    <property type="term" value="F:zinc ion binding"/>
    <property type="evidence" value="ECO:0007669"/>
    <property type="project" value="UniProtKB-KW"/>
</dbReference>
<keyword evidence="1" id="KW-0479">Metal-binding</keyword>
<gene>
    <name evidence="3" type="ORF">Pyn_40319</name>
</gene>
<dbReference type="InterPro" id="IPR040256">
    <property type="entry name" value="At4g02000-like"/>
</dbReference>
<keyword evidence="4" id="KW-1185">Reference proteome</keyword>
<evidence type="ECO:0000313" key="4">
    <source>
        <dbReference type="Proteomes" id="UP000250321"/>
    </source>
</evidence>
<keyword evidence="1" id="KW-0863">Zinc-finger</keyword>
<dbReference type="AlphaFoldDB" id="A0A314YHJ0"/>
<organism evidence="3 4">
    <name type="scientific">Prunus yedoensis var. nudiflora</name>
    <dbReference type="NCBI Taxonomy" id="2094558"/>
    <lineage>
        <taxon>Eukaryota</taxon>
        <taxon>Viridiplantae</taxon>
        <taxon>Streptophyta</taxon>
        <taxon>Embryophyta</taxon>
        <taxon>Tracheophyta</taxon>
        <taxon>Spermatophyta</taxon>
        <taxon>Magnoliopsida</taxon>
        <taxon>eudicotyledons</taxon>
        <taxon>Gunneridae</taxon>
        <taxon>Pentapetalae</taxon>
        <taxon>rosids</taxon>
        <taxon>fabids</taxon>
        <taxon>Rosales</taxon>
        <taxon>Rosaceae</taxon>
        <taxon>Amygdaloideae</taxon>
        <taxon>Amygdaleae</taxon>
        <taxon>Prunus</taxon>
    </lineage>
</organism>
<dbReference type="EMBL" id="PJQY01001220">
    <property type="protein sequence ID" value="PQQ04601.1"/>
    <property type="molecule type" value="Genomic_DNA"/>
</dbReference>
<name>A0A314YHJ0_PRUYE</name>
<dbReference type="PANTHER" id="PTHR31286:SF167">
    <property type="entry name" value="OS09G0268800 PROTEIN"/>
    <property type="match status" value="1"/>
</dbReference>
<proteinExistence type="predicted"/>
<evidence type="ECO:0000313" key="3">
    <source>
        <dbReference type="EMBL" id="PQQ04601.1"/>
    </source>
</evidence>
<dbReference type="STRING" id="2094558.A0A314YHJ0"/>
<accession>A0A314YHJ0</accession>
<dbReference type="PROSITE" id="PS50158">
    <property type="entry name" value="ZF_CCHC"/>
    <property type="match status" value="1"/>
</dbReference>
<dbReference type="Pfam" id="PF14392">
    <property type="entry name" value="zf-CCHC_4"/>
    <property type="match status" value="1"/>
</dbReference>
<dbReference type="InterPro" id="IPR025558">
    <property type="entry name" value="DUF4283"/>
</dbReference>
<dbReference type="InterPro" id="IPR001878">
    <property type="entry name" value="Znf_CCHC"/>
</dbReference>
<dbReference type="InterPro" id="IPR025836">
    <property type="entry name" value="Zn_knuckle_CX2CX4HX4C"/>
</dbReference>
<evidence type="ECO:0000256" key="1">
    <source>
        <dbReference type="PROSITE-ProRule" id="PRU00047"/>
    </source>
</evidence>
<dbReference type="Proteomes" id="UP000250321">
    <property type="component" value="Unassembled WGS sequence"/>
</dbReference>
<sequence>MDFKETLWTVVKRDDVQGSELCLLGQLLTSRGFNRSALSRTLTQSWRLQGRVRFIEVEENVFQLLFNGEKELKSVLEGGPWLFDDHIFLLQRWCTGLQLGSLKLTSCPFWIQFHDLPIDCRGEKTVALIGSRLGEVSKIDLGKEQNGFVRQRYIRVRVVVDTSKPLARGVMINSGGAKHWIRFKYERLPIFCARCGLLGHEARSCPTKNFGCGIQYSDDLRAVIVSKRDTHGVPESSSNFSYGSWGDGGLKFAQGGDGGGRVPVEERRVGREALNGDRYGKGKVSHLNVNENNLGEDSGDDINGAILKEPGKESDGLKKISKGKSINVAQSGHSSHGLNTNLNNSGQIQRCHLSILPMRILVGHREILGQKEMWAKAVNLSMMG</sequence>
<protein>
    <recommendedName>
        <fullName evidence="2">CCHC-type domain-containing protein</fullName>
    </recommendedName>
</protein>
<evidence type="ECO:0000259" key="2">
    <source>
        <dbReference type="PROSITE" id="PS50158"/>
    </source>
</evidence>
<reference evidence="3 4" key="1">
    <citation type="submission" date="2018-02" db="EMBL/GenBank/DDBJ databases">
        <title>Draft genome of wild Prunus yedoensis var. nudiflora.</title>
        <authorList>
            <person name="Baek S."/>
            <person name="Kim J.-H."/>
            <person name="Choi K."/>
            <person name="Kim G.-B."/>
            <person name="Cho A."/>
            <person name="Jang H."/>
            <person name="Shin C.-H."/>
            <person name="Yu H.-J."/>
            <person name="Mun J.-H."/>
        </authorList>
    </citation>
    <scope>NUCLEOTIDE SEQUENCE [LARGE SCALE GENOMIC DNA]</scope>
    <source>
        <strain evidence="4">cv. Jeju island</strain>
        <tissue evidence="3">Leaf</tissue>
    </source>
</reference>
<comment type="caution">
    <text evidence="3">The sequence shown here is derived from an EMBL/GenBank/DDBJ whole genome shotgun (WGS) entry which is preliminary data.</text>
</comment>
<keyword evidence="1" id="KW-0862">Zinc</keyword>
<dbReference type="GO" id="GO:0003676">
    <property type="term" value="F:nucleic acid binding"/>
    <property type="evidence" value="ECO:0007669"/>
    <property type="project" value="InterPro"/>
</dbReference>
<dbReference type="PANTHER" id="PTHR31286">
    <property type="entry name" value="GLYCINE-RICH CELL WALL STRUCTURAL PROTEIN 1.8-LIKE"/>
    <property type="match status" value="1"/>
</dbReference>